<dbReference type="EMBL" id="FNVQ01000001">
    <property type="protein sequence ID" value="SEG23826.1"/>
    <property type="molecule type" value="Genomic_DNA"/>
</dbReference>
<dbReference type="InterPro" id="IPR000160">
    <property type="entry name" value="GGDEF_dom"/>
</dbReference>
<proteinExistence type="predicted"/>
<feature type="domain" description="GGDEF" evidence="4">
    <location>
        <begin position="188"/>
        <end position="319"/>
    </location>
</feature>
<comment type="cofactor">
    <cofactor evidence="1">
        <name>Mg(2+)</name>
        <dbReference type="ChEBI" id="CHEBI:18420"/>
    </cofactor>
</comment>
<reference evidence="5 6" key="1">
    <citation type="submission" date="2016-10" db="EMBL/GenBank/DDBJ databases">
        <authorList>
            <person name="de Groot N.N."/>
        </authorList>
    </citation>
    <scope>NUCLEOTIDE SEQUENCE [LARGE SCALE GENOMIC DNA]</scope>
    <source>
        <strain evidence="5 6">DSM 22012</strain>
    </source>
</reference>
<dbReference type="Pfam" id="PF08448">
    <property type="entry name" value="PAS_4"/>
    <property type="match status" value="1"/>
</dbReference>
<sequence length="319" mass="36592">MSDSLSTAAIDQLHWQTELLQNLDVGLLILDRDYRVQLWNQFMVNHSGMREKSVINQSIFSLFPELPENWLKRKTQSVFMLRNRSFITWQERTALFNFKSDRPFTGNVGQMYQNVTLIPLSGPDGAVTHVGIIIYDMTDAAISQQQLASANKNLQSLSRTDRLTRLNNRGHWEECLEREYKRFLRSNQPGCLVMLDIDHFKQINDTYGHPAGDRAIIALSDLIRHHIRATDIAGRYGGEEFAILLPDTTDSQAEVLAERLRLAVQSLEITYREQSFVFTVSLGIAQAAVDDSDHDHWLRRADQALYQSKIQGRDQTTVL</sequence>
<dbReference type="CDD" id="cd01949">
    <property type="entry name" value="GGDEF"/>
    <property type="match status" value="1"/>
</dbReference>
<dbReference type="Pfam" id="PF00990">
    <property type="entry name" value="GGDEF"/>
    <property type="match status" value="1"/>
</dbReference>
<organism evidence="5 6">
    <name type="scientific">Marinobacterium lutimaris</name>
    <dbReference type="NCBI Taxonomy" id="568106"/>
    <lineage>
        <taxon>Bacteria</taxon>
        <taxon>Pseudomonadati</taxon>
        <taxon>Pseudomonadota</taxon>
        <taxon>Gammaproteobacteria</taxon>
        <taxon>Oceanospirillales</taxon>
        <taxon>Oceanospirillaceae</taxon>
        <taxon>Marinobacterium</taxon>
    </lineage>
</organism>
<name>A0A1H5YKB3_9GAMM</name>
<dbReference type="InterPro" id="IPR000014">
    <property type="entry name" value="PAS"/>
</dbReference>
<evidence type="ECO:0000259" key="4">
    <source>
        <dbReference type="PROSITE" id="PS50887"/>
    </source>
</evidence>
<dbReference type="GO" id="GO:1902201">
    <property type="term" value="P:negative regulation of bacterial-type flagellum-dependent cell motility"/>
    <property type="evidence" value="ECO:0007669"/>
    <property type="project" value="TreeGrafter"/>
</dbReference>
<dbReference type="SUPFAM" id="SSF55785">
    <property type="entry name" value="PYP-like sensor domain (PAS domain)"/>
    <property type="match status" value="1"/>
</dbReference>
<dbReference type="GO" id="GO:0052621">
    <property type="term" value="F:diguanylate cyclase activity"/>
    <property type="evidence" value="ECO:0007669"/>
    <property type="project" value="UniProtKB-EC"/>
</dbReference>
<dbReference type="Proteomes" id="UP000236745">
    <property type="component" value="Unassembled WGS sequence"/>
</dbReference>
<dbReference type="FunFam" id="3.30.70.270:FF:000001">
    <property type="entry name" value="Diguanylate cyclase domain protein"/>
    <property type="match status" value="1"/>
</dbReference>
<evidence type="ECO:0000313" key="6">
    <source>
        <dbReference type="Proteomes" id="UP000236745"/>
    </source>
</evidence>
<evidence type="ECO:0000313" key="5">
    <source>
        <dbReference type="EMBL" id="SEG23826.1"/>
    </source>
</evidence>
<dbReference type="GO" id="GO:0043709">
    <property type="term" value="P:cell adhesion involved in single-species biofilm formation"/>
    <property type="evidence" value="ECO:0007669"/>
    <property type="project" value="TreeGrafter"/>
</dbReference>
<dbReference type="PANTHER" id="PTHR45138">
    <property type="entry name" value="REGULATORY COMPONENTS OF SENSORY TRANSDUCTION SYSTEM"/>
    <property type="match status" value="1"/>
</dbReference>
<dbReference type="InterPro" id="IPR013656">
    <property type="entry name" value="PAS_4"/>
</dbReference>
<evidence type="ECO:0000256" key="2">
    <source>
        <dbReference type="ARBA" id="ARBA00012528"/>
    </source>
</evidence>
<dbReference type="PANTHER" id="PTHR45138:SF9">
    <property type="entry name" value="DIGUANYLATE CYCLASE DGCM-RELATED"/>
    <property type="match status" value="1"/>
</dbReference>
<dbReference type="InterPro" id="IPR035965">
    <property type="entry name" value="PAS-like_dom_sf"/>
</dbReference>
<dbReference type="EC" id="2.7.7.65" evidence="2"/>
<dbReference type="AlphaFoldDB" id="A0A1H5YKB3"/>
<dbReference type="Gene3D" id="3.30.70.270">
    <property type="match status" value="1"/>
</dbReference>
<dbReference type="NCBIfam" id="TIGR00254">
    <property type="entry name" value="GGDEF"/>
    <property type="match status" value="1"/>
</dbReference>
<dbReference type="PROSITE" id="PS50887">
    <property type="entry name" value="GGDEF"/>
    <property type="match status" value="1"/>
</dbReference>
<dbReference type="RefSeq" id="WP_104002654.1">
    <property type="nucleotide sequence ID" value="NZ_FNVQ01000001.1"/>
</dbReference>
<protein>
    <recommendedName>
        <fullName evidence="2">diguanylate cyclase</fullName>
        <ecNumber evidence="2">2.7.7.65</ecNumber>
    </recommendedName>
</protein>
<dbReference type="SMART" id="SM00091">
    <property type="entry name" value="PAS"/>
    <property type="match status" value="1"/>
</dbReference>
<dbReference type="SMART" id="SM00267">
    <property type="entry name" value="GGDEF"/>
    <property type="match status" value="1"/>
</dbReference>
<gene>
    <name evidence="5" type="ORF">SAMN05444390_1011775</name>
</gene>
<dbReference type="OrthoDB" id="9812260at2"/>
<dbReference type="InterPro" id="IPR029787">
    <property type="entry name" value="Nucleotide_cyclase"/>
</dbReference>
<dbReference type="SUPFAM" id="SSF55073">
    <property type="entry name" value="Nucleotide cyclase"/>
    <property type="match status" value="1"/>
</dbReference>
<keyword evidence="6" id="KW-1185">Reference proteome</keyword>
<dbReference type="InterPro" id="IPR050469">
    <property type="entry name" value="Diguanylate_Cyclase"/>
</dbReference>
<dbReference type="GO" id="GO:0005886">
    <property type="term" value="C:plasma membrane"/>
    <property type="evidence" value="ECO:0007669"/>
    <property type="project" value="TreeGrafter"/>
</dbReference>
<evidence type="ECO:0000256" key="1">
    <source>
        <dbReference type="ARBA" id="ARBA00001946"/>
    </source>
</evidence>
<comment type="catalytic activity">
    <reaction evidence="3">
        <text>2 GTP = 3',3'-c-di-GMP + 2 diphosphate</text>
        <dbReference type="Rhea" id="RHEA:24898"/>
        <dbReference type="ChEBI" id="CHEBI:33019"/>
        <dbReference type="ChEBI" id="CHEBI:37565"/>
        <dbReference type="ChEBI" id="CHEBI:58805"/>
        <dbReference type="EC" id="2.7.7.65"/>
    </reaction>
</comment>
<dbReference type="Gene3D" id="3.30.450.20">
    <property type="entry name" value="PAS domain"/>
    <property type="match status" value="1"/>
</dbReference>
<evidence type="ECO:0000256" key="3">
    <source>
        <dbReference type="ARBA" id="ARBA00034247"/>
    </source>
</evidence>
<accession>A0A1H5YKB3</accession>
<dbReference type="InterPro" id="IPR043128">
    <property type="entry name" value="Rev_trsase/Diguanyl_cyclase"/>
</dbReference>